<dbReference type="Gene3D" id="3.40.50.1820">
    <property type="entry name" value="alpha/beta hydrolase"/>
    <property type="match status" value="1"/>
</dbReference>
<protein>
    <submittedName>
        <fullName evidence="4">Alpha/beta hydrolase family protein</fullName>
    </submittedName>
</protein>
<dbReference type="PANTHER" id="PTHR12277:SF81">
    <property type="entry name" value="PROTEIN ABHD13"/>
    <property type="match status" value="1"/>
</dbReference>
<evidence type="ECO:0000313" key="4">
    <source>
        <dbReference type="EMBL" id="ODS34845.1"/>
    </source>
</evidence>
<keyword evidence="1" id="KW-1133">Transmembrane helix</keyword>
<dbReference type="GO" id="GO:0016787">
    <property type="term" value="F:hydrolase activity"/>
    <property type="evidence" value="ECO:0007669"/>
    <property type="project" value="UniProtKB-KW"/>
</dbReference>
<dbReference type="Pfam" id="PF12146">
    <property type="entry name" value="Hydrolase_4"/>
    <property type="match status" value="1"/>
</dbReference>
<dbReference type="Proteomes" id="UP000094056">
    <property type="component" value="Unassembled WGS sequence"/>
</dbReference>
<evidence type="ECO:0000259" key="2">
    <source>
        <dbReference type="Pfam" id="PF00561"/>
    </source>
</evidence>
<name>A0A1E3XGT1_9BACT</name>
<dbReference type="PATRIC" id="fig|1872076.5.peg.118"/>
<comment type="caution">
    <text evidence="4">The sequence shown here is derived from an EMBL/GenBank/DDBJ whole genome shotgun (WGS) entry which is preliminary data.</text>
</comment>
<sequence length="282" mass="32447">MLKRYVIYLVIIILLIMIFPKFIEKRLIFHPDKSNDSITPDVYGLEYDDVTFQTEDGLNLNGWFVPGKKSSPDDDLPACRAGRHTLLWFHGNAGNINHRLDNIKMLYDRVPVNVFIFDYRQYGKSEGRVSEQGTYIDARAALSYLRSRKDINHEKIIFFGRSLGSAVAVELALKEKCCAMILETPFTSIKEMGKKLYPFLPISLFIRTKYDSLSKIGDIKVPILIMHGDKDELVPIEQARKLYETADEPKEFYTIPGATHNDTHIVGGEEYFDVIKRFVNKL</sequence>
<keyword evidence="1" id="KW-0472">Membrane</keyword>
<accession>A0A1E3XGT1</accession>
<dbReference type="SUPFAM" id="SSF53474">
    <property type="entry name" value="alpha/beta-Hydrolases"/>
    <property type="match status" value="1"/>
</dbReference>
<feature type="transmembrane region" description="Helical" evidence="1">
    <location>
        <begin position="6"/>
        <end position="23"/>
    </location>
</feature>
<dbReference type="Pfam" id="PF00561">
    <property type="entry name" value="Abhydrolase_1"/>
    <property type="match status" value="1"/>
</dbReference>
<keyword evidence="4" id="KW-0378">Hydrolase</keyword>
<proteinExistence type="predicted"/>
<dbReference type="InterPro" id="IPR022742">
    <property type="entry name" value="Hydrolase_4"/>
</dbReference>
<keyword evidence="1" id="KW-0812">Transmembrane</keyword>
<evidence type="ECO:0000256" key="1">
    <source>
        <dbReference type="SAM" id="Phobius"/>
    </source>
</evidence>
<dbReference type="AlphaFoldDB" id="A0A1E3XGT1"/>
<evidence type="ECO:0000313" key="5">
    <source>
        <dbReference type="Proteomes" id="UP000094056"/>
    </source>
</evidence>
<dbReference type="InterPro" id="IPR029058">
    <property type="entry name" value="AB_hydrolase_fold"/>
</dbReference>
<dbReference type="PANTHER" id="PTHR12277">
    <property type="entry name" value="ALPHA/BETA HYDROLASE DOMAIN-CONTAINING PROTEIN"/>
    <property type="match status" value="1"/>
</dbReference>
<feature type="domain" description="Serine aminopeptidase S33" evidence="3">
    <location>
        <begin position="214"/>
        <end position="261"/>
    </location>
</feature>
<dbReference type="EMBL" id="MAYW01000001">
    <property type="protein sequence ID" value="ODS34845.1"/>
    <property type="molecule type" value="Genomic_DNA"/>
</dbReference>
<gene>
    <name evidence="4" type="ORF">SCARUB_00106</name>
</gene>
<dbReference type="InterPro" id="IPR000073">
    <property type="entry name" value="AB_hydrolase_1"/>
</dbReference>
<organism evidence="4 5">
    <name type="scientific">Candidatus Scalindua rubra</name>
    <dbReference type="NCBI Taxonomy" id="1872076"/>
    <lineage>
        <taxon>Bacteria</taxon>
        <taxon>Pseudomonadati</taxon>
        <taxon>Planctomycetota</taxon>
        <taxon>Candidatus Brocadiia</taxon>
        <taxon>Candidatus Brocadiales</taxon>
        <taxon>Candidatus Scalinduaceae</taxon>
        <taxon>Candidatus Scalindua</taxon>
    </lineage>
</organism>
<feature type="domain" description="AB hydrolase-1" evidence="2">
    <location>
        <begin position="86"/>
        <end position="187"/>
    </location>
</feature>
<reference evidence="4 5" key="1">
    <citation type="submission" date="2016-07" db="EMBL/GenBank/DDBJ databases">
        <title>Draft genome of Scalindua rubra, obtained from a brine-seawater interface in the Red Sea, sheds light on salt adaptation in anammox bacteria.</title>
        <authorList>
            <person name="Speth D.R."/>
            <person name="Lagkouvardos I."/>
            <person name="Wang Y."/>
            <person name="Qian P.-Y."/>
            <person name="Dutilh B.E."/>
            <person name="Jetten M.S."/>
        </authorList>
    </citation>
    <scope>NUCLEOTIDE SEQUENCE [LARGE SCALE GENOMIC DNA]</scope>
    <source>
        <strain evidence="4">BSI-1</strain>
    </source>
</reference>
<evidence type="ECO:0000259" key="3">
    <source>
        <dbReference type="Pfam" id="PF12146"/>
    </source>
</evidence>